<organism evidence="1 2">
    <name type="scientific">Bacillus spongiae</name>
    <dbReference type="NCBI Taxonomy" id="2683610"/>
    <lineage>
        <taxon>Bacteria</taxon>
        <taxon>Bacillati</taxon>
        <taxon>Bacillota</taxon>
        <taxon>Bacilli</taxon>
        <taxon>Bacillales</taxon>
        <taxon>Bacillaceae</taxon>
        <taxon>Bacillus</taxon>
    </lineage>
</organism>
<comment type="caution">
    <text evidence="1">The sequence shown here is derived from an EMBL/GenBank/DDBJ whole genome shotgun (WGS) entry which is preliminary data.</text>
</comment>
<evidence type="ECO:0000313" key="1">
    <source>
        <dbReference type="EMBL" id="MEI5907554.1"/>
    </source>
</evidence>
<dbReference type="SUPFAM" id="SSF51126">
    <property type="entry name" value="Pectin lyase-like"/>
    <property type="match status" value="1"/>
</dbReference>
<proteinExistence type="predicted"/>
<dbReference type="InterPro" id="IPR011050">
    <property type="entry name" value="Pectin_lyase_fold/virulence"/>
</dbReference>
<evidence type="ECO:0000313" key="2">
    <source>
        <dbReference type="Proteomes" id="UP001312865"/>
    </source>
</evidence>
<reference evidence="1 2" key="1">
    <citation type="journal article" date="2018" name="J. Microbiol.">
        <title>Bacillus spongiae sp. nov., isolated from sponge of Jeju Island.</title>
        <authorList>
            <person name="Lee G.E."/>
            <person name="Im W.T."/>
            <person name="Park J.S."/>
        </authorList>
    </citation>
    <scope>NUCLEOTIDE SEQUENCE [LARGE SCALE GENOMIC DNA]</scope>
    <source>
        <strain evidence="1 2">135PIL107-10</strain>
    </source>
</reference>
<accession>A0ABU8HDV8</accession>
<gene>
    <name evidence="1" type="ORF">WAK64_10835</name>
</gene>
<dbReference type="Proteomes" id="UP001312865">
    <property type="component" value="Unassembled WGS sequence"/>
</dbReference>
<sequence length="81" mass="8499">MVLRIVPTMFPMTQDAINASTDGDSIKILAGIFDGFNASYRNNLNIFGCGIGKTIIESIPGVGTTGIQSSVSYLPSTKALS</sequence>
<protein>
    <submittedName>
        <fullName evidence="1">Uncharacterized protein</fullName>
    </submittedName>
</protein>
<dbReference type="EMBL" id="JBBAXC010000008">
    <property type="protein sequence ID" value="MEI5907554.1"/>
    <property type="molecule type" value="Genomic_DNA"/>
</dbReference>
<name>A0ABU8HDV8_9BACI</name>
<dbReference type="RefSeq" id="WP_336586995.1">
    <property type="nucleotide sequence ID" value="NZ_JBBAXC010000008.1"/>
</dbReference>
<keyword evidence="2" id="KW-1185">Reference proteome</keyword>